<comment type="caution">
    <text evidence="1">The sequence shown here is derived from an EMBL/GenBank/DDBJ whole genome shotgun (WGS) entry which is preliminary data.</text>
</comment>
<protein>
    <submittedName>
        <fullName evidence="1">Uncharacterized protein</fullName>
    </submittedName>
</protein>
<name>X1KLE3_9ZZZZ</name>
<reference evidence="1" key="1">
    <citation type="journal article" date="2014" name="Front. Microbiol.">
        <title>High frequency of phylogenetically diverse reductive dehalogenase-homologous genes in deep subseafloor sedimentary metagenomes.</title>
        <authorList>
            <person name="Kawai M."/>
            <person name="Futagami T."/>
            <person name="Toyoda A."/>
            <person name="Takaki Y."/>
            <person name="Nishi S."/>
            <person name="Hori S."/>
            <person name="Arai W."/>
            <person name="Tsubouchi T."/>
            <person name="Morono Y."/>
            <person name="Uchiyama I."/>
            <person name="Ito T."/>
            <person name="Fujiyama A."/>
            <person name="Inagaki F."/>
            <person name="Takami H."/>
        </authorList>
    </citation>
    <scope>NUCLEOTIDE SEQUENCE</scope>
    <source>
        <strain evidence="1">Expedition CK06-06</strain>
    </source>
</reference>
<evidence type="ECO:0000313" key="1">
    <source>
        <dbReference type="EMBL" id="GAI07902.1"/>
    </source>
</evidence>
<dbReference type="EMBL" id="BARV01006093">
    <property type="protein sequence ID" value="GAI07902.1"/>
    <property type="molecule type" value="Genomic_DNA"/>
</dbReference>
<accession>X1KLE3</accession>
<dbReference type="AlphaFoldDB" id="X1KLE3"/>
<proteinExistence type="predicted"/>
<gene>
    <name evidence="1" type="ORF">S06H3_12452</name>
</gene>
<sequence length="60" mass="7012">GLNSPLCYNAAKREWKMWRPKKPIVLYRGKVTLSQAVKAQRMLDRLWKTVAKRTKALKLA</sequence>
<feature type="non-terminal residue" evidence="1">
    <location>
        <position position="1"/>
    </location>
</feature>
<organism evidence="1">
    <name type="scientific">marine sediment metagenome</name>
    <dbReference type="NCBI Taxonomy" id="412755"/>
    <lineage>
        <taxon>unclassified sequences</taxon>
        <taxon>metagenomes</taxon>
        <taxon>ecological metagenomes</taxon>
    </lineage>
</organism>